<feature type="transmembrane region" description="Helical" evidence="7">
    <location>
        <begin position="673"/>
        <end position="697"/>
    </location>
</feature>
<evidence type="ECO:0000256" key="2">
    <source>
        <dbReference type="ARBA" id="ARBA00022475"/>
    </source>
</evidence>
<sequence>MHLLFTLKFGWRLWRGQRLQWSLLALGLGCFSALLLLLLQLGPQLRTPLPGWAQPADLVATVHRTDPQGRYRPVSNAELYRLKRQPEVTALAIAQFEGSELRIAEQNIDRTKLMYYSENLPAVLGLKAPFTRPDAGQAQQVYLSHWLWQLLGKPEVQGLDVLVRENDKRYVIAAVLPPALDRFSEKRPGLWLPWEDRFLPYSQMDKGNNLAKGPGPKALAFTENMPDSVGFIQYKAGSDLTKLAQNYDAMSVEWLGLQAFKMLEDKHQADIIPGIELFPEQRADLLQQFWLLCCLTLLCGAVVAINLVFCLIGQLVQRQHEMGMRQVLGARSLQLSRQLALEQLPLWCAAVAIGGLLYWQGAGLLAGLKVYQQYFGSAGVPFDWGYAAIAVLGLTVFLLLCSQLPLLWLLRRARMFRNRQGQRNLLQQRLAWAQQVLQLSFAGLALVLALSLQFQLLQQEKTISRWLPFEELQLRLNPGIQPDAKLQRGEFGVYTPEQVALSVPFTEPEERKLTTTVAGHSLEVFVGSVMVSSNYLQFLGAELLAGDTATDGDSIVINQTLADRLLEPGQTYADLPGTTLSYMVPFSVQTQIRGVIHNLPHRGVAAASIPIMYSQLKPNGFMPYSNLTLTTAPALVDEVTTALEDWADRQGQDLDISYRGTLATQLEQMNEPYWIFARISLLLAGVISLLAALSLYYQLKTQLLLEQSLLATKLAVGATVPGLISRLCGHQLGLLLFSVPVCALLLWGLSPWLSGKLGAPVFQHSAVLPALVIMLALVLLATALPALRLLQKPIALLLQGRAT</sequence>
<keyword evidence="4 7" id="KW-1133">Transmembrane helix</keyword>
<comment type="caution">
    <text evidence="9">The sequence shown here is derived from an EMBL/GenBank/DDBJ whole genome shotgun (WGS) entry which is preliminary data.</text>
</comment>
<evidence type="ECO:0000313" key="10">
    <source>
        <dbReference type="Proteomes" id="UP001589813"/>
    </source>
</evidence>
<evidence type="ECO:0000256" key="4">
    <source>
        <dbReference type="ARBA" id="ARBA00022989"/>
    </source>
</evidence>
<feature type="transmembrane region" description="Helical" evidence="7">
    <location>
        <begin position="289"/>
        <end position="316"/>
    </location>
</feature>
<feature type="transmembrane region" description="Helical" evidence="7">
    <location>
        <begin position="344"/>
        <end position="366"/>
    </location>
</feature>
<evidence type="ECO:0000256" key="3">
    <source>
        <dbReference type="ARBA" id="ARBA00022692"/>
    </source>
</evidence>
<dbReference type="Pfam" id="PF02687">
    <property type="entry name" value="FtsX"/>
    <property type="match status" value="1"/>
</dbReference>
<keyword evidence="5 7" id="KW-0472">Membrane</keyword>
<dbReference type="EMBL" id="JBHLXP010000003">
    <property type="protein sequence ID" value="MFC0049269.1"/>
    <property type="molecule type" value="Genomic_DNA"/>
</dbReference>
<dbReference type="InterPro" id="IPR050250">
    <property type="entry name" value="Macrolide_Exporter_MacB"/>
</dbReference>
<dbReference type="Proteomes" id="UP001589813">
    <property type="component" value="Unassembled WGS sequence"/>
</dbReference>
<evidence type="ECO:0000256" key="5">
    <source>
        <dbReference type="ARBA" id="ARBA00023136"/>
    </source>
</evidence>
<protein>
    <submittedName>
        <fullName evidence="9">FtsX-like permease family protein</fullName>
    </submittedName>
</protein>
<dbReference type="RefSeq" id="WP_377244803.1">
    <property type="nucleotide sequence ID" value="NZ_JBHLXP010000003.1"/>
</dbReference>
<feature type="transmembrane region" description="Helical" evidence="7">
    <location>
        <begin position="766"/>
        <end position="787"/>
    </location>
</feature>
<comment type="similarity">
    <text evidence="6">Belongs to the ABC-4 integral membrane protein family.</text>
</comment>
<dbReference type="PANTHER" id="PTHR30572:SF4">
    <property type="entry name" value="ABC TRANSPORTER PERMEASE YTRF"/>
    <property type="match status" value="1"/>
</dbReference>
<feature type="domain" description="ABC3 transporter permease C-terminal" evidence="8">
    <location>
        <begin position="296"/>
        <end position="408"/>
    </location>
</feature>
<keyword evidence="3 7" id="KW-0812">Transmembrane</keyword>
<evidence type="ECO:0000259" key="8">
    <source>
        <dbReference type="Pfam" id="PF02687"/>
    </source>
</evidence>
<dbReference type="PANTHER" id="PTHR30572">
    <property type="entry name" value="MEMBRANE COMPONENT OF TRANSPORTER-RELATED"/>
    <property type="match status" value="1"/>
</dbReference>
<proteinExistence type="inferred from homology"/>
<evidence type="ECO:0000313" key="9">
    <source>
        <dbReference type="EMBL" id="MFC0049269.1"/>
    </source>
</evidence>
<accession>A0ABV6BFV6</accession>
<reference evidence="9 10" key="1">
    <citation type="submission" date="2024-09" db="EMBL/GenBank/DDBJ databases">
        <authorList>
            <person name="Sun Q."/>
            <person name="Mori K."/>
        </authorList>
    </citation>
    <scope>NUCLEOTIDE SEQUENCE [LARGE SCALE GENOMIC DNA]</scope>
    <source>
        <strain evidence="9 10">KCTC 23315</strain>
    </source>
</reference>
<keyword evidence="2" id="KW-1003">Cell membrane</keyword>
<feature type="transmembrane region" description="Helical" evidence="7">
    <location>
        <begin position="430"/>
        <end position="452"/>
    </location>
</feature>
<evidence type="ECO:0000256" key="1">
    <source>
        <dbReference type="ARBA" id="ARBA00004651"/>
    </source>
</evidence>
<feature type="transmembrane region" description="Helical" evidence="7">
    <location>
        <begin position="732"/>
        <end position="754"/>
    </location>
</feature>
<feature type="transmembrane region" description="Helical" evidence="7">
    <location>
        <begin position="386"/>
        <end position="410"/>
    </location>
</feature>
<comment type="subcellular location">
    <subcellularLocation>
        <location evidence="1">Cell membrane</location>
        <topology evidence="1">Multi-pass membrane protein</topology>
    </subcellularLocation>
</comment>
<gene>
    <name evidence="9" type="ORF">ACFFJP_13310</name>
</gene>
<keyword evidence="10" id="KW-1185">Reference proteome</keyword>
<name>A0ABV6BFV6_9GAMM</name>
<evidence type="ECO:0000256" key="7">
    <source>
        <dbReference type="SAM" id="Phobius"/>
    </source>
</evidence>
<evidence type="ECO:0000256" key="6">
    <source>
        <dbReference type="ARBA" id="ARBA00038076"/>
    </source>
</evidence>
<dbReference type="InterPro" id="IPR003838">
    <property type="entry name" value="ABC3_permease_C"/>
</dbReference>
<organism evidence="9 10">
    <name type="scientific">Rheinheimera tilapiae</name>
    <dbReference type="NCBI Taxonomy" id="875043"/>
    <lineage>
        <taxon>Bacteria</taxon>
        <taxon>Pseudomonadati</taxon>
        <taxon>Pseudomonadota</taxon>
        <taxon>Gammaproteobacteria</taxon>
        <taxon>Chromatiales</taxon>
        <taxon>Chromatiaceae</taxon>
        <taxon>Rheinheimera</taxon>
    </lineage>
</organism>